<dbReference type="GO" id="GO:0009570">
    <property type="term" value="C:chloroplast stroma"/>
    <property type="evidence" value="ECO:0007669"/>
    <property type="project" value="TreeGrafter"/>
</dbReference>
<reference evidence="14" key="1">
    <citation type="journal article" date="2023" name="Nat. Commun.">
        <title>Diploid and tetraploid genomes of Acorus and the evolution of monocots.</title>
        <authorList>
            <person name="Ma L."/>
            <person name="Liu K.W."/>
            <person name="Li Z."/>
            <person name="Hsiao Y.Y."/>
            <person name="Qi Y."/>
            <person name="Fu T."/>
            <person name="Tang G.D."/>
            <person name="Zhang D."/>
            <person name="Sun W.H."/>
            <person name="Liu D.K."/>
            <person name="Li Y."/>
            <person name="Chen G.Z."/>
            <person name="Liu X.D."/>
            <person name="Liao X.Y."/>
            <person name="Jiang Y.T."/>
            <person name="Yu X."/>
            <person name="Hao Y."/>
            <person name="Huang J."/>
            <person name="Zhao X.W."/>
            <person name="Ke S."/>
            <person name="Chen Y.Y."/>
            <person name="Wu W.L."/>
            <person name="Hsu J.L."/>
            <person name="Lin Y.F."/>
            <person name="Huang M.D."/>
            <person name="Li C.Y."/>
            <person name="Huang L."/>
            <person name="Wang Z.W."/>
            <person name="Zhao X."/>
            <person name="Zhong W.Y."/>
            <person name="Peng D.H."/>
            <person name="Ahmad S."/>
            <person name="Lan S."/>
            <person name="Zhang J.S."/>
            <person name="Tsai W.C."/>
            <person name="Van de Peer Y."/>
            <person name="Liu Z.J."/>
        </authorList>
    </citation>
    <scope>NUCLEOTIDE SEQUENCE</scope>
    <source>
        <strain evidence="14">CP</strain>
    </source>
</reference>
<evidence type="ECO:0000256" key="11">
    <source>
        <dbReference type="ARBA" id="ARBA00049396"/>
    </source>
</evidence>
<evidence type="ECO:0000259" key="12">
    <source>
        <dbReference type="Pfam" id="PF01113"/>
    </source>
</evidence>
<protein>
    <recommendedName>
        <fullName evidence="9">4-hydroxy-tetrahydrodipicolinate reductase</fullName>
        <ecNumber evidence="9">1.17.1.8</ecNumber>
    </recommendedName>
</protein>
<dbReference type="InterPro" id="IPR000846">
    <property type="entry name" value="DapB_N"/>
</dbReference>
<comment type="catalytic activity">
    <reaction evidence="10">
        <text>(S)-2,3,4,5-tetrahydrodipicolinate + NADP(+) + H2O = (2S,4S)-4-hydroxy-2,3,4,5-tetrahydrodipicolinate + NADPH + H(+)</text>
        <dbReference type="Rhea" id="RHEA:35331"/>
        <dbReference type="ChEBI" id="CHEBI:15377"/>
        <dbReference type="ChEBI" id="CHEBI:15378"/>
        <dbReference type="ChEBI" id="CHEBI:16845"/>
        <dbReference type="ChEBI" id="CHEBI:57783"/>
        <dbReference type="ChEBI" id="CHEBI:58349"/>
        <dbReference type="ChEBI" id="CHEBI:67139"/>
        <dbReference type="EC" id="1.17.1.8"/>
    </reaction>
</comment>
<dbReference type="Gene3D" id="3.40.50.720">
    <property type="entry name" value="NAD(P)-binding Rossmann-like Domain"/>
    <property type="match status" value="1"/>
</dbReference>
<dbReference type="InterPro" id="IPR036291">
    <property type="entry name" value="NAD(P)-bd_dom_sf"/>
</dbReference>
<dbReference type="InterPro" id="IPR023940">
    <property type="entry name" value="DHDPR_bac"/>
</dbReference>
<evidence type="ECO:0000313" key="14">
    <source>
        <dbReference type="EMBL" id="KAK1294734.1"/>
    </source>
</evidence>
<dbReference type="FunFam" id="3.40.50.720:FF:000264">
    <property type="entry name" value="4-hydroxy-tetrahydrodipicolinate reductase 2 chloroplastic"/>
    <property type="match status" value="1"/>
</dbReference>
<dbReference type="InterPro" id="IPR011859">
    <property type="entry name" value="Dihydrodipicolinate_Rdtase_pln"/>
</dbReference>
<name>A0AAV9D1S8_ACOCL</name>
<keyword evidence="2" id="KW-0028">Amino-acid biosynthesis</keyword>
<feature type="domain" description="Dihydrodipicolinate reductase C-terminal" evidence="13">
    <location>
        <begin position="214"/>
        <end position="338"/>
    </location>
</feature>
<dbReference type="GO" id="GO:0009089">
    <property type="term" value="P:lysine biosynthetic process via diaminopimelate"/>
    <property type="evidence" value="ECO:0007669"/>
    <property type="project" value="InterPro"/>
</dbReference>
<feature type="domain" description="Dihydrodipicolinate reductase N-terminal" evidence="12">
    <location>
        <begin position="72"/>
        <end position="194"/>
    </location>
</feature>
<evidence type="ECO:0000256" key="7">
    <source>
        <dbReference type="ARBA" id="ARBA00023154"/>
    </source>
</evidence>
<reference evidence="14" key="2">
    <citation type="submission" date="2023-06" db="EMBL/GenBank/DDBJ databases">
        <authorList>
            <person name="Ma L."/>
            <person name="Liu K.-W."/>
            <person name="Li Z."/>
            <person name="Hsiao Y.-Y."/>
            <person name="Qi Y."/>
            <person name="Fu T."/>
            <person name="Tang G."/>
            <person name="Zhang D."/>
            <person name="Sun W.-H."/>
            <person name="Liu D.-K."/>
            <person name="Li Y."/>
            <person name="Chen G.-Z."/>
            <person name="Liu X.-D."/>
            <person name="Liao X.-Y."/>
            <person name="Jiang Y.-T."/>
            <person name="Yu X."/>
            <person name="Hao Y."/>
            <person name="Huang J."/>
            <person name="Zhao X.-W."/>
            <person name="Ke S."/>
            <person name="Chen Y.-Y."/>
            <person name="Wu W.-L."/>
            <person name="Hsu J.-L."/>
            <person name="Lin Y.-F."/>
            <person name="Huang M.-D."/>
            <person name="Li C.-Y."/>
            <person name="Huang L."/>
            <person name="Wang Z.-W."/>
            <person name="Zhao X."/>
            <person name="Zhong W.-Y."/>
            <person name="Peng D.-H."/>
            <person name="Ahmad S."/>
            <person name="Lan S."/>
            <person name="Zhang J.-S."/>
            <person name="Tsai W.-C."/>
            <person name="Van De Peer Y."/>
            <person name="Liu Z.-J."/>
        </authorList>
    </citation>
    <scope>NUCLEOTIDE SEQUENCE</scope>
    <source>
        <strain evidence="14">CP</strain>
        <tissue evidence="14">Leaves</tissue>
    </source>
</reference>
<dbReference type="Pfam" id="PF01113">
    <property type="entry name" value="DapB_N"/>
    <property type="match status" value="1"/>
</dbReference>
<evidence type="ECO:0000256" key="2">
    <source>
        <dbReference type="ARBA" id="ARBA00022605"/>
    </source>
</evidence>
<evidence type="ECO:0000256" key="3">
    <source>
        <dbReference type="ARBA" id="ARBA00022857"/>
    </source>
</evidence>
<organism evidence="14 15">
    <name type="scientific">Acorus calamus</name>
    <name type="common">Sweet flag</name>
    <dbReference type="NCBI Taxonomy" id="4465"/>
    <lineage>
        <taxon>Eukaryota</taxon>
        <taxon>Viridiplantae</taxon>
        <taxon>Streptophyta</taxon>
        <taxon>Embryophyta</taxon>
        <taxon>Tracheophyta</taxon>
        <taxon>Spermatophyta</taxon>
        <taxon>Magnoliopsida</taxon>
        <taxon>Liliopsida</taxon>
        <taxon>Acoraceae</taxon>
        <taxon>Acorus</taxon>
    </lineage>
</organism>
<evidence type="ECO:0000256" key="8">
    <source>
        <dbReference type="ARBA" id="ARBA00037922"/>
    </source>
</evidence>
<keyword evidence="7" id="KW-0457">Lysine biosynthesis</keyword>
<accession>A0AAV9D1S8</accession>
<comment type="caution">
    <text evidence="14">The sequence shown here is derived from an EMBL/GenBank/DDBJ whole genome shotgun (WGS) entry which is preliminary data.</text>
</comment>
<dbReference type="GO" id="GO:0008839">
    <property type="term" value="F:4-hydroxy-tetrahydrodipicolinate reductase"/>
    <property type="evidence" value="ECO:0007669"/>
    <property type="project" value="UniProtKB-EC"/>
</dbReference>
<comment type="similarity">
    <text evidence="1">Belongs to the DapB family.</text>
</comment>
<comment type="pathway">
    <text evidence="8">Amino-acid biosynthesis; L-lysine biosynthesis via DAP pathway; (S)-tetrahydrodipicolinate from L-aspartate: step 4/4.</text>
</comment>
<dbReference type="SUPFAM" id="SSF51735">
    <property type="entry name" value="NAD(P)-binding Rossmann-fold domains"/>
    <property type="match status" value="1"/>
</dbReference>
<dbReference type="GO" id="GO:0019877">
    <property type="term" value="P:diaminopimelate biosynthetic process"/>
    <property type="evidence" value="ECO:0007669"/>
    <property type="project" value="UniProtKB-KW"/>
</dbReference>
<dbReference type="AlphaFoldDB" id="A0AAV9D1S8"/>
<proteinExistence type="inferred from homology"/>
<dbReference type="EC" id="1.17.1.8" evidence="9"/>
<evidence type="ECO:0000256" key="5">
    <source>
        <dbReference type="ARBA" id="ARBA00023002"/>
    </source>
</evidence>
<evidence type="ECO:0000259" key="13">
    <source>
        <dbReference type="Pfam" id="PF05173"/>
    </source>
</evidence>
<dbReference type="Proteomes" id="UP001180020">
    <property type="component" value="Unassembled WGS sequence"/>
</dbReference>
<dbReference type="GO" id="GO:0070402">
    <property type="term" value="F:NADPH binding"/>
    <property type="evidence" value="ECO:0007669"/>
    <property type="project" value="InterPro"/>
</dbReference>
<dbReference type="PANTHER" id="PTHR20836:SF0">
    <property type="entry name" value="4-HYDROXY-TETRAHYDRODIPICOLINATE REDUCTASE 1, CHLOROPLASTIC-RELATED"/>
    <property type="match status" value="1"/>
</dbReference>
<comment type="catalytic activity">
    <reaction evidence="11">
        <text>(S)-2,3,4,5-tetrahydrodipicolinate + NAD(+) + H2O = (2S,4S)-4-hydroxy-2,3,4,5-tetrahydrodipicolinate + NADH + H(+)</text>
        <dbReference type="Rhea" id="RHEA:35323"/>
        <dbReference type="ChEBI" id="CHEBI:15377"/>
        <dbReference type="ChEBI" id="CHEBI:15378"/>
        <dbReference type="ChEBI" id="CHEBI:16845"/>
        <dbReference type="ChEBI" id="CHEBI:57540"/>
        <dbReference type="ChEBI" id="CHEBI:57945"/>
        <dbReference type="ChEBI" id="CHEBI:67139"/>
        <dbReference type="EC" id="1.17.1.8"/>
    </reaction>
</comment>
<evidence type="ECO:0000256" key="10">
    <source>
        <dbReference type="ARBA" id="ARBA00049080"/>
    </source>
</evidence>
<dbReference type="Gene3D" id="3.30.360.10">
    <property type="entry name" value="Dihydrodipicolinate Reductase, domain 2"/>
    <property type="match status" value="1"/>
</dbReference>
<evidence type="ECO:0000313" key="15">
    <source>
        <dbReference type="Proteomes" id="UP001180020"/>
    </source>
</evidence>
<evidence type="ECO:0000256" key="6">
    <source>
        <dbReference type="ARBA" id="ARBA00023027"/>
    </source>
</evidence>
<dbReference type="Pfam" id="PF05173">
    <property type="entry name" value="DapB_C"/>
    <property type="match status" value="1"/>
</dbReference>
<evidence type="ECO:0000256" key="4">
    <source>
        <dbReference type="ARBA" id="ARBA00022915"/>
    </source>
</evidence>
<keyword evidence="5" id="KW-0560">Oxidoreductase</keyword>
<keyword evidence="15" id="KW-1185">Reference proteome</keyword>
<keyword evidence="4" id="KW-0220">Diaminopimelate biosynthesis</keyword>
<dbReference type="InterPro" id="IPR022663">
    <property type="entry name" value="DapB_C"/>
</dbReference>
<dbReference type="NCBIfam" id="TIGR02130">
    <property type="entry name" value="dapB_plant"/>
    <property type="match status" value="1"/>
</dbReference>
<keyword evidence="3" id="KW-0521">NADP</keyword>
<dbReference type="EMBL" id="JAUJYO010000016">
    <property type="protein sequence ID" value="KAK1294734.1"/>
    <property type="molecule type" value="Genomic_DNA"/>
</dbReference>
<evidence type="ECO:0000256" key="9">
    <source>
        <dbReference type="ARBA" id="ARBA00038983"/>
    </source>
</evidence>
<keyword evidence="6" id="KW-0520">NAD</keyword>
<gene>
    <name evidence="14" type="ORF">QJS10_CPA16g01063</name>
</gene>
<evidence type="ECO:0000256" key="1">
    <source>
        <dbReference type="ARBA" id="ARBA00006642"/>
    </source>
</evidence>
<sequence>MSSLMLQNPTVLLHRGTNRCSSPPSDQNPCAGGDCRTIRFHHRMRNLSIRSELAADTNNGMPKQSQNLSFPLLVNGCTGNMGKEVVKAAMNIGLRVVPVSFSSREGPDRVVQVDGVDIKIHGPSERDDVLASLVQQHQGLVVVDFTLPTAVNENAELYCKVGVPFVMGTTGGDRERLFRTVHEADAYAVISPQMGKPLVALLAGFEYMAREFPGCLQGFIPQVMESHQTSKKDASGTAKAFIKYLQLLGVKIDEEQINQVRDPMMQMEAVGVPKEYLSAHAFHMYNLTSPDQTVSLEIQHNVCGRSMYAEGSIDAAIFLAKKVQSKADKKLYNMIDVLREGNMR</sequence>
<dbReference type="CDD" id="cd02274">
    <property type="entry name" value="DHDPR_N"/>
    <property type="match status" value="1"/>
</dbReference>
<dbReference type="PANTHER" id="PTHR20836">
    <property type="entry name" value="DIHYDRODIPICOLINATE REDUCTASE"/>
    <property type="match status" value="1"/>
</dbReference>